<name>A0A139GV34_9PEZI</name>
<evidence type="ECO:0008006" key="5">
    <source>
        <dbReference type="Google" id="ProtNLM"/>
    </source>
</evidence>
<feature type="region of interest" description="Disordered" evidence="1">
    <location>
        <begin position="244"/>
        <end position="323"/>
    </location>
</feature>
<keyword evidence="2" id="KW-0472">Membrane</keyword>
<keyword evidence="4" id="KW-1185">Reference proteome</keyword>
<dbReference type="OrthoDB" id="4770059at2759"/>
<feature type="transmembrane region" description="Helical" evidence="2">
    <location>
        <begin position="214"/>
        <end position="236"/>
    </location>
</feature>
<dbReference type="AlphaFoldDB" id="A0A139GV34"/>
<comment type="caution">
    <text evidence="3">The sequence shown here is derived from an EMBL/GenBank/DDBJ whole genome shotgun (WGS) entry which is preliminary data.</text>
</comment>
<evidence type="ECO:0000313" key="3">
    <source>
        <dbReference type="EMBL" id="KXS94055.1"/>
    </source>
</evidence>
<dbReference type="Proteomes" id="UP000070133">
    <property type="component" value="Unassembled WGS sequence"/>
</dbReference>
<accession>A0A139GV34</accession>
<feature type="compositionally biased region" description="Basic and acidic residues" evidence="1">
    <location>
        <begin position="261"/>
        <end position="300"/>
    </location>
</feature>
<evidence type="ECO:0000313" key="4">
    <source>
        <dbReference type="Proteomes" id="UP000070133"/>
    </source>
</evidence>
<proteinExistence type="predicted"/>
<gene>
    <name evidence="3" type="ORF">AC578_3377</name>
</gene>
<dbReference type="EMBL" id="LFZN01000333">
    <property type="protein sequence ID" value="KXS94055.1"/>
    <property type="molecule type" value="Genomic_DNA"/>
</dbReference>
<sequence length="323" mass="34275">MATTTVPALTTVFTPPASCFDRTYTLAPTGLDSTDKAPGEDGMFTAFRGYSSECFPSQATLSDGYVYMSPAICPSAYSIATQWLDEGSATSAYCCPWYMHASESYWDCGSFPETTSMEIVGYGQSIATAGYAWDTPIMIAWKSSDLSILEHHPTAVGTWNSATNIPSPASATNTAIPSVTEGSHFINLTSSAPEAEVSSATPAPATGLSTGAKAGVGVGVSLGVILVAVLVAFLLWRRKKTKNRAEPDMIAEADSRTPTQEVKELPPDLGLHEASGESKVHEMGGHYDAYEMPGDHEDTKAGAQDVTTELEGSSPRDLNERRC</sequence>
<evidence type="ECO:0000256" key="1">
    <source>
        <dbReference type="SAM" id="MobiDB-lite"/>
    </source>
</evidence>
<organism evidence="3 4">
    <name type="scientific">Pseudocercospora eumusae</name>
    <dbReference type="NCBI Taxonomy" id="321146"/>
    <lineage>
        <taxon>Eukaryota</taxon>
        <taxon>Fungi</taxon>
        <taxon>Dikarya</taxon>
        <taxon>Ascomycota</taxon>
        <taxon>Pezizomycotina</taxon>
        <taxon>Dothideomycetes</taxon>
        <taxon>Dothideomycetidae</taxon>
        <taxon>Mycosphaerellales</taxon>
        <taxon>Mycosphaerellaceae</taxon>
        <taxon>Pseudocercospora</taxon>
    </lineage>
</organism>
<evidence type="ECO:0000256" key="2">
    <source>
        <dbReference type="SAM" id="Phobius"/>
    </source>
</evidence>
<keyword evidence="2" id="KW-1133">Transmembrane helix</keyword>
<protein>
    <recommendedName>
        <fullName evidence="5">LPXTG-domain-containing protein</fullName>
    </recommendedName>
</protein>
<keyword evidence="2" id="KW-0812">Transmembrane</keyword>
<reference evidence="3 4" key="1">
    <citation type="submission" date="2015-07" db="EMBL/GenBank/DDBJ databases">
        <title>Comparative genomics of the Sigatoka disease complex on banana suggests a link between parallel evolutionary changes in Pseudocercospora fijiensis and Pseudocercospora eumusae and increased virulence on the banana host.</title>
        <authorList>
            <person name="Chang T.-C."/>
            <person name="Salvucci A."/>
            <person name="Crous P.W."/>
            <person name="Stergiopoulos I."/>
        </authorList>
    </citation>
    <scope>NUCLEOTIDE SEQUENCE [LARGE SCALE GENOMIC DNA]</scope>
    <source>
        <strain evidence="3 4">CBS 114824</strain>
    </source>
</reference>